<dbReference type="PANTHER" id="PTHR37305">
    <property type="entry name" value="INTEGRAL MEMBRANE PROTEIN-RELATED"/>
    <property type="match status" value="1"/>
</dbReference>
<keyword evidence="1" id="KW-0812">Transmembrane</keyword>
<dbReference type="Proteomes" id="UP000273158">
    <property type="component" value="Unassembled WGS sequence"/>
</dbReference>
<keyword evidence="3" id="KW-1185">Reference proteome</keyword>
<comment type="caution">
    <text evidence="2">The sequence shown here is derived from an EMBL/GenBank/DDBJ whole genome shotgun (WGS) entry which is preliminary data.</text>
</comment>
<feature type="transmembrane region" description="Helical" evidence="1">
    <location>
        <begin position="40"/>
        <end position="62"/>
    </location>
</feature>
<evidence type="ECO:0000256" key="1">
    <source>
        <dbReference type="SAM" id="Phobius"/>
    </source>
</evidence>
<dbReference type="AlphaFoldDB" id="A0A498C401"/>
<keyword evidence="1" id="KW-0472">Membrane</keyword>
<protein>
    <submittedName>
        <fullName evidence="2">ABC-2 type transport system permease protein</fullName>
    </submittedName>
</protein>
<organism evidence="2 3">
    <name type="scientific">Microbacterium telephonicum</name>
    <dbReference type="NCBI Taxonomy" id="1714841"/>
    <lineage>
        <taxon>Bacteria</taxon>
        <taxon>Bacillati</taxon>
        <taxon>Actinomycetota</taxon>
        <taxon>Actinomycetes</taxon>
        <taxon>Micrococcales</taxon>
        <taxon>Microbacteriaceae</taxon>
        <taxon>Microbacterium</taxon>
    </lineage>
</organism>
<feature type="transmembrane region" description="Helical" evidence="1">
    <location>
        <begin position="187"/>
        <end position="214"/>
    </location>
</feature>
<dbReference type="OrthoDB" id="3297477at2"/>
<gene>
    <name evidence="2" type="ORF">C7474_1415</name>
</gene>
<feature type="transmembrane region" description="Helical" evidence="1">
    <location>
        <begin position="111"/>
        <end position="140"/>
    </location>
</feature>
<feature type="transmembrane region" description="Helical" evidence="1">
    <location>
        <begin position="240"/>
        <end position="260"/>
    </location>
</feature>
<evidence type="ECO:0000313" key="2">
    <source>
        <dbReference type="EMBL" id="RLK49276.1"/>
    </source>
</evidence>
<dbReference type="PANTHER" id="PTHR37305:SF1">
    <property type="entry name" value="MEMBRANE PROTEIN"/>
    <property type="match status" value="1"/>
</dbReference>
<reference evidence="2 3" key="1">
    <citation type="journal article" date="2015" name="Stand. Genomic Sci.">
        <title>Genomic Encyclopedia of Bacterial and Archaeal Type Strains, Phase III: the genomes of soil and plant-associated and newly described type strains.</title>
        <authorList>
            <person name="Whitman W.B."/>
            <person name="Woyke T."/>
            <person name="Klenk H.P."/>
            <person name="Zhou Y."/>
            <person name="Lilburn T.G."/>
            <person name="Beck B.J."/>
            <person name="De Vos P."/>
            <person name="Vandamme P."/>
            <person name="Eisen J.A."/>
            <person name="Garrity G."/>
            <person name="Hugenholtz P."/>
            <person name="Kyrpides N.C."/>
        </authorList>
    </citation>
    <scope>NUCLEOTIDE SEQUENCE [LARGE SCALE GENOMIC DNA]</scope>
    <source>
        <strain evidence="2 3">S2T63</strain>
    </source>
</reference>
<proteinExistence type="predicted"/>
<evidence type="ECO:0000313" key="3">
    <source>
        <dbReference type="Proteomes" id="UP000273158"/>
    </source>
</evidence>
<keyword evidence="1" id="KW-1133">Transmembrane helix</keyword>
<sequence length="265" mass="27036">MTAVAAPTRATVRTASPYRLSFGRVLRAEFLKLLTLRSTWWSLIITLALTVGMALLIAGASGGDVAPIAAAVLPIQFTMLLAGILGAIAVSGEYSTGMIRSTLTAEPLRGAVLLSKAIAVAVTVFVATLVTFAAAALLVAAVSGASIPWETPEASVLPLLYAPLAMAAFALLGVGFGFALRNGPAAIAATVGVLFVLPIVASIFGSVATGWQWVLEATQYLPMNAAQSFIMGGGALDQGVAGLTLAAWVVGLLAAGWLVLRSRDA</sequence>
<feature type="transmembrane region" description="Helical" evidence="1">
    <location>
        <begin position="160"/>
        <end position="180"/>
    </location>
</feature>
<accession>A0A498C401</accession>
<dbReference type="EMBL" id="RCDB01000002">
    <property type="protein sequence ID" value="RLK49276.1"/>
    <property type="molecule type" value="Genomic_DNA"/>
</dbReference>
<name>A0A498C401_9MICO</name>
<dbReference type="RefSeq" id="WP_121058375.1">
    <property type="nucleotide sequence ID" value="NZ_RCDB01000002.1"/>
</dbReference>
<feature type="transmembrane region" description="Helical" evidence="1">
    <location>
        <begin position="68"/>
        <end position="90"/>
    </location>
</feature>